<organism evidence="1">
    <name type="scientific">marine sediment metagenome</name>
    <dbReference type="NCBI Taxonomy" id="412755"/>
    <lineage>
        <taxon>unclassified sequences</taxon>
        <taxon>metagenomes</taxon>
        <taxon>ecological metagenomes</taxon>
    </lineage>
</organism>
<sequence length="41" mass="5115">DPNWKEGYHRNREALLTPEELEKFRQLEKNRRYRRSINSIA</sequence>
<reference evidence="1" key="1">
    <citation type="journal article" date="2014" name="Front. Microbiol.">
        <title>High frequency of phylogenetically diverse reductive dehalogenase-homologous genes in deep subseafloor sedimentary metagenomes.</title>
        <authorList>
            <person name="Kawai M."/>
            <person name="Futagami T."/>
            <person name="Toyoda A."/>
            <person name="Takaki Y."/>
            <person name="Nishi S."/>
            <person name="Hori S."/>
            <person name="Arai W."/>
            <person name="Tsubouchi T."/>
            <person name="Morono Y."/>
            <person name="Uchiyama I."/>
            <person name="Ito T."/>
            <person name="Fujiyama A."/>
            <person name="Inagaki F."/>
            <person name="Takami H."/>
        </authorList>
    </citation>
    <scope>NUCLEOTIDE SEQUENCE</scope>
    <source>
        <strain evidence="1">Expedition CK06-06</strain>
    </source>
</reference>
<name>X1V236_9ZZZZ</name>
<comment type="caution">
    <text evidence="1">The sequence shown here is derived from an EMBL/GenBank/DDBJ whole genome shotgun (WGS) entry which is preliminary data.</text>
</comment>
<dbReference type="EMBL" id="BARW01038601">
    <property type="protein sequence ID" value="GAJ23754.1"/>
    <property type="molecule type" value="Genomic_DNA"/>
</dbReference>
<dbReference type="AlphaFoldDB" id="X1V236"/>
<evidence type="ECO:0000313" key="1">
    <source>
        <dbReference type="EMBL" id="GAJ23754.1"/>
    </source>
</evidence>
<feature type="non-terminal residue" evidence="1">
    <location>
        <position position="1"/>
    </location>
</feature>
<protein>
    <submittedName>
        <fullName evidence="1">Uncharacterized protein</fullName>
    </submittedName>
</protein>
<proteinExistence type="predicted"/>
<accession>X1V236</accession>
<gene>
    <name evidence="1" type="ORF">S12H4_59184</name>
</gene>